<evidence type="ECO:0000313" key="3">
    <source>
        <dbReference type="Proteomes" id="UP000226431"/>
    </source>
</evidence>
<accession>A0A2C5ZDU5</accession>
<proteinExistence type="predicted"/>
<keyword evidence="3" id="KW-1185">Reference proteome</keyword>
<sequence length="98" mass="10637">MGLSPRASCHELLATSSRSQRPLSLSMTTSHVAASSGNPSAIPRRSTLAGSSHRHSSLDFLPSTPVPPSRPKLPLSLHAWPSNWYFVLTTDQLRLHVV</sequence>
<gene>
    <name evidence="2" type="ORF">CDD80_2917</name>
</gene>
<dbReference type="Proteomes" id="UP000226431">
    <property type="component" value="Unassembled WGS sequence"/>
</dbReference>
<evidence type="ECO:0000256" key="1">
    <source>
        <dbReference type="SAM" id="MobiDB-lite"/>
    </source>
</evidence>
<feature type="compositionally biased region" description="Polar residues" evidence="1">
    <location>
        <begin position="20"/>
        <end position="39"/>
    </location>
</feature>
<comment type="caution">
    <text evidence="2">The sequence shown here is derived from an EMBL/GenBank/DDBJ whole genome shotgun (WGS) entry which is preliminary data.</text>
</comment>
<organism evidence="2 3">
    <name type="scientific">Ophiocordyceps camponoti-rufipedis</name>
    <dbReference type="NCBI Taxonomy" id="2004952"/>
    <lineage>
        <taxon>Eukaryota</taxon>
        <taxon>Fungi</taxon>
        <taxon>Dikarya</taxon>
        <taxon>Ascomycota</taxon>
        <taxon>Pezizomycotina</taxon>
        <taxon>Sordariomycetes</taxon>
        <taxon>Hypocreomycetidae</taxon>
        <taxon>Hypocreales</taxon>
        <taxon>Ophiocordycipitaceae</taxon>
        <taxon>Ophiocordyceps</taxon>
    </lineage>
</organism>
<name>A0A2C5ZDU5_9HYPO</name>
<dbReference type="AlphaFoldDB" id="A0A2C5ZDU5"/>
<evidence type="ECO:0000313" key="2">
    <source>
        <dbReference type="EMBL" id="PHH80075.1"/>
    </source>
</evidence>
<dbReference type="EMBL" id="NJES01000026">
    <property type="protein sequence ID" value="PHH80075.1"/>
    <property type="molecule type" value="Genomic_DNA"/>
</dbReference>
<feature type="region of interest" description="Disordered" evidence="1">
    <location>
        <begin position="20"/>
        <end position="65"/>
    </location>
</feature>
<reference evidence="2 3" key="1">
    <citation type="submission" date="2017-06" db="EMBL/GenBank/DDBJ databases">
        <title>Ant-infecting Ophiocordyceps genomes reveal a high diversity of potential behavioral manipulation genes and a possible major role for enterotoxins.</title>
        <authorList>
            <person name="De Bekker C."/>
            <person name="Evans H.C."/>
            <person name="Brachmann A."/>
            <person name="Hughes D.P."/>
        </authorList>
    </citation>
    <scope>NUCLEOTIDE SEQUENCE [LARGE SCALE GENOMIC DNA]</scope>
    <source>
        <strain evidence="2 3">Map16</strain>
    </source>
</reference>
<protein>
    <submittedName>
        <fullName evidence="2">Uncharacterized protein</fullName>
    </submittedName>
</protein>